<dbReference type="GO" id="GO:0003700">
    <property type="term" value="F:DNA-binding transcription factor activity"/>
    <property type="evidence" value="ECO:0007669"/>
    <property type="project" value="InterPro"/>
</dbReference>
<dbReference type="SUPFAM" id="SSF57959">
    <property type="entry name" value="Leucine zipper domain"/>
    <property type="match status" value="1"/>
</dbReference>
<dbReference type="PANTHER" id="PTHR46391:SF21">
    <property type="entry name" value="BZIP DOMAIN-CONTAINING PROTEIN"/>
    <property type="match status" value="1"/>
</dbReference>
<dbReference type="AlphaFoldDB" id="A0A660KVB5"/>
<dbReference type="GO" id="GO:0005634">
    <property type="term" value="C:nucleus"/>
    <property type="evidence" value="ECO:0007669"/>
    <property type="project" value="UniProtKB-ARBA"/>
</dbReference>
<organism evidence="6 7">
    <name type="scientific">Carpinus fangiana</name>
    <dbReference type="NCBI Taxonomy" id="176857"/>
    <lineage>
        <taxon>Eukaryota</taxon>
        <taxon>Viridiplantae</taxon>
        <taxon>Streptophyta</taxon>
        <taxon>Embryophyta</taxon>
        <taxon>Tracheophyta</taxon>
        <taxon>Spermatophyta</taxon>
        <taxon>Magnoliopsida</taxon>
        <taxon>eudicotyledons</taxon>
        <taxon>Gunneridae</taxon>
        <taxon>Pentapetalae</taxon>
        <taxon>rosids</taxon>
        <taxon>fabids</taxon>
        <taxon>Fagales</taxon>
        <taxon>Betulaceae</taxon>
        <taxon>Carpinus</taxon>
    </lineage>
</organism>
<evidence type="ECO:0000256" key="1">
    <source>
        <dbReference type="ARBA" id="ARBA00023015"/>
    </source>
</evidence>
<dbReference type="Proteomes" id="UP000327013">
    <property type="component" value="Chromosome 4"/>
</dbReference>
<evidence type="ECO:0000313" key="6">
    <source>
        <dbReference type="EMBL" id="KAE8039315.1"/>
    </source>
</evidence>
<evidence type="ECO:0000256" key="3">
    <source>
        <dbReference type="ARBA" id="ARBA00023242"/>
    </source>
</evidence>
<feature type="region of interest" description="Disordered" evidence="4">
    <location>
        <begin position="45"/>
        <end position="69"/>
    </location>
</feature>
<dbReference type="PANTHER" id="PTHR46391">
    <property type="entry name" value="BASIC LEUCINE ZIPPER 34"/>
    <property type="match status" value="1"/>
</dbReference>
<dbReference type="CDD" id="cd14703">
    <property type="entry name" value="bZIP_plant_RF2"/>
    <property type="match status" value="1"/>
</dbReference>
<evidence type="ECO:0000256" key="4">
    <source>
        <dbReference type="SAM" id="MobiDB-lite"/>
    </source>
</evidence>
<keyword evidence="7" id="KW-1185">Reference proteome</keyword>
<gene>
    <name evidence="6" type="ORF">FH972_011739</name>
</gene>
<dbReference type="InterPro" id="IPR044759">
    <property type="entry name" value="bZIP_RF2"/>
</dbReference>
<dbReference type="SMART" id="SM00338">
    <property type="entry name" value="BRLZ"/>
    <property type="match status" value="1"/>
</dbReference>
<evidence type="ECO:0000313" key="7">
    <source>
        <dbReference type="Proteomes" id="UP000327013"/>
    </source>
</evidence>
<feature type="domain" description="BZIP" evidence="5">
    <location>
        <begin position="66"/>
        <end position="130"/>
    </location>
</feature>
<reference evidence="6 7" key="1">
    <citation type="submission" date="2019-06" db="EMBL/GenBank/DDBJ databases">
        <title>A chromosomal-level reference genome of Carpinus fangiana (Coryloideae, Betulaceae).</title>
        <authorList>
            <person name="Yang X."/>
            <person name="Wang Z."/>
            <person name="Zhang L."/>
            <person name="Hao G."/>
            <person name="Liu J."/>
            <person name="Yang Y."/>
        </authorList>
    </citation>
    <scope>NUCLEOTIDE SEQUENCE [LARGE SCALE GENOMIC DNA]</scope>
    <source>
        <strain evidence="6">Cfa_2016G</strain>
        <tissue evidence="6">Leaf</tissue>
    </source>
</reference>
<feature type="compositionally biased region" description="Polar residues" evidence="4">
    <location>
        <begin position="1"/>
        <end position="27"/>
    </location>
</feature>
<dbReference type="GO" id="GO:0003677">
    <property type="term" value="F:DNA binding"/>
    <property type="evidence" value="ECO:0007669"/>
    <property type="project" value="TreeGrafter"/>
</dbReference>
<dbReference type="InterPro" id="IPR052483">
    <property type="entry name" value="bZIP_transcription_regulators"/>
</dbReference>
<accession>A0A660KVB5</accession>
<dbReference type="EMBL" id="CM017324">
    <property type="protein sequence ID" value="KAE8039315.1"/>
    <property type="molecule type" value="Genomic_DNA"/>
</dbReference>
<protein>
    <recommendedName>
        <fullName evidence="5">BZIP domain-containing protein</fullName>
    </recommendedName>
</protein>
<dbReference type="InterPro" id="IPR004827">
    <property type="entry name" value="bZIP"/>
</dbReference>
<dbReference type="GO" id="GO:0045893">
    <property type="term" value="P:positive regulation of DNA-templated transcription"/>
    <property type="evidence" value="ECO:0007669"/>
    <property type="project" value="TreeGrafter"/>
</dbReference>
<keyword evidence="1" id="KW-0805">Transcription regulation</keyword>
<proteinExistence type="predicted"/>
<dbReference type="InterPro" id="IPR046347">
    <property type="entry name" value="bZIP_sf"/>
</dbReference>
<feature type="region of interest" description="Disordered" evidence="4">
    <location>
        <begin position="1"/>
        <end position="30"/>
    </location>
</feature>
<name>A0A660KVB5_9ROSI</name>
<evidence type="ECO:0000256" key="2">
    <source>
        <dbReference type="ARBA" id="ARBA00023163"/>
    </source>
</evidence>
<feature type="compositionally biased region" description="Basic and acidic residues" evidence="4">
    <location>
        <begin position="58"/>
        <end position="69"/>
    </location>
</feature>
<dbReference type="OrthoDB" id="552661at2759"/>
<keyword evidence="3" id="KW-0539">Nucleus</keyword>
<evidence type="ECO:0000259" key="5">
    <source>
        <dbReference type="SMART" id="SM00338"/>
    </source>
</evidence>
<keyword evidence="2" id="KW-0804">Transcription</keyword>
<sequence>MEGLSRSTIGVGLPQNSNQPSSHGNVSSDHELYTINGSHRAVKGVASAEIETGQPPRGHGDRDYSNIDPKRLKRIMASRQYSQKYRLKQIQYISELETEVKALQAKVAIHSPRIKYSHRQNLLLKAENNSIKQKLSAFSCELMYKEAEFEELKKERDILKQLMFEACQQQEQQLPEMLINGAHPGNHPLEYHHHMGLNQPHDQSCNDHFVAPGFPQMVNQNSVQFGGGDFVEYFNPLNPAGPS</sequence>